<feature type="signal peptide" evidence="2">
    <location>
        <begin position="1"/>
        <end position="27"/>
    </location>
</feature>
<reference evidence="4" key="1">
    <citation type="submission" date="2015-02" db="EMBL/GenBank/DDBJ databases">
        <title>Genome sequencing for Strongylocentrotus purpuratus.</title>
        <authorList>
            <person name="Murali S."/>
            <person name="Liu Y."/>
            <person name="Vee V."/>
            <person name="English A."/>
            <person name="Wang M."/>
            <person name="Skinner E."/>
            <person name="Han Y."/>
            <person name="Muzny D.M."/>
            <person name="Worley K.C."/>
            <person name="Gibbs R.A."/>
        </authorList>
    </citation>
    <scope>NUCLEOTIDE SEQUENCE</scope>
</reference>
<accession>A0A7M7NSZ3</accession>
<feature type="region of interest" description="Disordered" evidence="1">
    <location>
        <begin position="38"/>
        <end position="61"/>
    </location>
</feature>
<dbReference type="KEGG" id="spu:105447054"/>
<dbReference type="AlphaFoldDB" id="A0A7M7NSZ3"/>
<proteinExistence type="predicted"/>
<evidence type="ECO:0000313" key="3">
    <source>
        <dbReference type="EnsemblMetazoa" id="XP_030841270"/>
    </source>
</evidence>
<dbReference type="EnsemblMetazoa" id="XM_030985410">
    <property type="protein sequence ID" value="XP_030841270"/>
    <property type="gene ID" value="LOC105447054"/>
</dbReference>
<evidence type="ECO:0000256" key="2">
    <source>
        <dbReference type="SAM" id="SignalP"/>
    </source>
</evidence>
<keyword evidence="2" id="KW-0732">Signal</keyword>
<dbReference type="GeneID" id="105447054"/>
<feature type="region of interest" description="Disordered" evidence="1">
    <location>
        <begin position="99"/>
        <end position="126"/>
    </location>
</feature>
<dbReference type="RefSeq" id="XP_011682962.1">
    <property type="nucleotide sequence ID" value="XM_011684660.2"/>
</dbReference>
<keyword evidence="4" id="KW-1185">Reference proteome</keyword>
<evidence type="ECO:0000313" key="4">
    <source>
        <dbReference type="Proteomes" id="UP000007110"/>
    </source>
</evidence>
<dbReference type="EnsemblMetazoa" id="XM_011684660">
    <property type="protein sequence ID" value="XP_011682962"/>
    <property type="gene ID" value="LOC105447054"/>
</dbReference>
<evidence type="ECO:0000256" key="1">
    <source>
        <dbReference type="SAM" id="MobiDB-lite"/>
    </source>
</evidence>
<protein>
    <submittedName>
        <fullName evidence="3">Uncharacterized protein</fullName>
    </submittedName>
</protein>
<feature type="compositionally biased region" description="Polar residues" evidence="1">
    <location>
        <begin position="47"/>
        <end position="56"/>
    </location>
</feature>
<dbReference type="Proteomes" id="UP000007110">
    <property type="component" value="Unassembled WGS sequence"/>
</dbReference>
<name>A0A7M7NSZ3_STRPU</name>
<feature type="compositionally biased region" description="Basic and acidic residues" evidence="1">
    <location>
        <begin position="116"/>
        <end position="126"/>
    </location>
</feature>
<sequence length="126" mass="14216">MNTSSNLTVMVILMAAVILSHFQPSLCQIHHRFNCWRPGGKKRSDPDSSATSSFPPNSGDHLQLKWSLQRYIDSVPASELINLLSQLLQFENMRRTKVAVPETDADTNNDWISSPTDEKDASRTWS</sequence>
<dbReference type="RefSeq" id="XP_030841270.1">
    <property type="nucleotide sequence ID" value="XM_030985410.1"/>
</dbReference>
<reference evidence="3" key="2">
    <citation type="submission" date="2021-01" db="UniProtKB">
        <authorList>
            <consortium name="EnsemblMetazoa"/>
        </authorList>
    </citation>
    <scope>IDENTIFICATION</scope>
</reference>
<feature type="chain" id="PRO_5036207696" evidence="2">
    <location>
        <begin position="28"/>
        <end position="126"/>
    </location>
</feature>
<feature type="compositionally biased region" description="Polar residues" evidence="1">
    <location>
        <begin position="106"/>
        <end position="115"/>
    </location>
</feature>
<organism evidence="3 4">
    <name type="scientific">Strongylocentrotus purpuratus</name>
    <name type="common">Purple sea urchin</name>
    <dbReference type="NCBI Taxonomy" id="7668"/>
    <lineage>
        <taxon>Eukaryota</taxon>
        <taxon>Metazoa</taxon>
        <taxon>Echinodermata</taxon>
        <taxon>Eleutherozoa</taxon>
        <taxon>Echinozoa</taxon>
        <taxon>Echinoidea</taxon>
        <taxon>Euechinoidea</taxon>
        <taxon>Echinacea</taxon>
        <taxon>Camarodonta</taxon>
        <taxon>Echinidea</taxon>
        <taxon>Strongylocentrotidae</taxon>
        <taxon>Strongylocentrotus</taxon>
    </lineage>
</organism>
<dbReference type="OrthoDB" id="10341613at2759"/>
<dbReference type="InParanoid" id="A0A7M7NSZ3"/>